<keyword evidence="1" id="KW-0812">Transmembrane</keyword>
<evidence type="ECO:0000313" key="3">
    <source>
        <dbReference type="Proteomes" id="UP000316609"/>
    </source>
</evidence>
<organism evidence="2 3">
    <name type="scientific">Eiseniibacteriota bacterium</name>
    <dbReference type="NCBI Taxonomy" id="2212470"/>
    <lineage>
        <taxon>Bacteria</taxon>
        <taxon>Candidatus Eiseniibacteriota</taxon>
    </lineage>
</organism>
<keyword evidence="1" id="KW-0472">Membrane</keyword>
<feature type="transmembrane region" description="Helical" evidence="1">
    <location>
        <begin position="82"/>
        <end position="99"/>
    </location>
</feature>
<dbReference type="EMBL" id="VBOY01000021">
    <property type="protein sequence ID" value="TMQ67941.1"/>
    <property type="molecule type" value="Genomic_DNA"/>
</dbReference>
<feature type="transmembrane region" description="Helical" evidence="1">
    <location>
        <begin position="7"/>
        <end position="25"/>
    </location>
</feature>
<keyword evidence="1" id="KW-1133">Transmembrane helix</keyword>
<reference evidence="2 3" key="1">
    <citation type="journal article" date="2019" name="Nat. Microbiol.">
        <title>Mediterranean grassland soil C-N compound turnover is dependent on rainfall and depth, and is mediated by genomically divergent microorganisms.</title>
        <authorList>
            <person name="Diamond S."/>
            <person name="Andeer P.F."/>
            <person name="Li Z."/>
            <person name="Crits-Christoph A."/>
            <person name="Burstein D."/>
            <person name="Anantharaman K."/>
            <person name="Lane K.R."/>
            <person name="Thomas B.C."/>
            <person name="Pan C."/>
            <person name="Northen T.R."/>
            <person name="Banfield J.F."/>
        </authorList>
    </citation>
    <scope>NUCLEOTIDE SEQUENCE [LARGE SCALE GENOMIC DNA]</scope>
    <source>
        <strain evidence="2">WS_8</strain>
    </source>
</reference>
<protein>
    <submittedName>
        <fullName evidence="2">Uncharacterized protein</fullName>
    </submittedName>
</protein>
<feature type="transmembrane region" description="Helical" evidence="1">
    <location>
        <begin position="111"/>
        <end position="129"/>
    </location>
</feature>
<comment type="caution">
    <text evidence="2">The sequence shown here is derived from an EMBL/GenBank/DDBJ whole genome shotgun (WGS) entry which is preliminary data.</text>
</comment>
<proteinExistence type="predicted"/>
<dbReference type="Proteomes" id="UP000316609">
    <property type="component" value="Unassembled WGS sequence"/>
</dbReference>
<feature type="non-terminal residue" evidence="2">
    <location>
        <position position="187"/>
    </location>
</feature>
<evidence type="ECO:0000256" key="1">
    <source>
        <dbReference type="SAM" id="Phobius"/>
    </source>
</evidence>
<sequence length="187" mass="19931">MDDRRLNGRWLTIVGALVLGLLSSLEPRVTLLGAAILGLILLVTRDVLAPQRAVVIVLVAKPLIDLAWRWDFFTVGQQGVNAQSLAAAFLVMVAAIAILRRGGAPAWSNALVWLLITAGVSVALTPTAMGLNELIRLYAGASLFFVSTEALGTEPAFHRFASAFLAAVSVPLVLCLLQVVGILPFEY</sequence>
<gene>
    <name evidence="2" type="ORF">E6K78_02905</name>
</gene>
<accession>A0A538TWH2</accession>
<name>A0A538TWH2_UNCEI</name>
<feature type="transmembrane region" description="Helical" evidence="1">
    <location>
        <begin position="164"/>
        <end position="185"/>
    </location>
</feature>
<dbReference type="AlphaFoldDB" id="A0A538TWH2"/>
<evidence type="ECO:0000313" key="2">
    <source>
        <dbReference type="EMBL" id="TMQ67941.1"/>
    </source>
</evidence>